<accession>A0AAE3VEJ6</accession>
<sequence>MMDATQILDAELTALRGDQAFMTKQLQRQVICDMLGLGTYCDHEWRVYEWRVYKDGKKASWRSRDYVAKSRDELLSTVDMRRLLLALFWTLQSRRPKDLGTLVAIGDDAFWLEFLHLAQAAKWRPPLLWQRVLDSTSPHIPAQVRVAAWMYYLTMAPKSYKGSRFPQAAFERLDHVQFDATQKTRWDNLVGFGLEALYKKQFNKVMLAMDMTATELKDWLTCALDRQRPELVAYLLENHGEADLGMSYRDILLYVVANIHGEVALQLIRRLEELSPGICVSYRDRRGHNLLWYAACCWQLRSPFAHPYTECGQPRDPSMLGRANKSWDAYAKEHGVFAASNADNSKLLAMLIRYGVSPLEANEVGVTFRDLDDFARLIGQRGAFTRLRQNTPGFDDAVYWGLDPQKEQ</sequence>
<evidence type="ECO:0000313" key="2">
    <source>
        <dbReference type="Proteomes" id="UP001238163"/>
    </source>
</evidence>
<comment type="caution">
    <text evidence="1">The sequence shown here is derived from an EMBL/GenBank/DDBJ whole genome shotgun (WGS) entry which is preliminary data.</text>
</comment>
<gene>
    <name evidence="1" type="ORF">J3R75_001179</name>
</gene>
<dbReference type="Proteomes" id="UP001238163">
    <property type="component" value="Unassembled WGS sequence"/>
</dbReference>
<reference evidence="1" key="1">
    <citation type="submission" date="2023-07" db="EMBL/GenBank/DDBJ databases">
        <title>Genomic Encyclopedia of Type Strains, Phase IV (KMG-IV): sequencing the most valuable type-strain genomes for metagenomic binning, comparative biology and taxonomic classification.</title>
        <authorList>
            <person name="Goeker M."/>
        </authorList>
    </citation>
    <scope>NUCLEOTIDE SEQUENCE</scope>
    <source>
        <strain evidence="1">DSM 24202</strain>
    </source>
</reference>
<name>A0AAE3VEJ6_9BACT</name>
<organism evidence="1 2">
    <name type="scientific">Oligosphaera ethanolica</name>
    <dbReference type="NCBI Taxonomy" id="760260"/>
    <lineage>
        <taxon>Bacteria</taxon>
        <taxon>Pseudomonadati</taxon>
        <taxon>Lentisphaerota</taxon>
        <taxon>Oligosphaeria</taxon>
        <taxon>Oligosphaerales</taxon>
        <taxon>Oligosphaeraceae</taxon>
        <taxon>Oligosphaera</taxon>
    </lineage>
</organism>
<evidence type="ECO:0000313" key="1">
    <source>
        <dbReference type="EMBL" id="MDQ0289072.1"/>
    </source>
</evidence>
<keyword evidence="2" id="KW-1185">Reference proteome</keyword>
<dbReference type="EMBL" id="JAUSVL010000001">
    <property type="protein sequence ID" value="MDQ0289072.1"/>
    <property type="molecule type" value="Genomic_DNA"/>
</dbReference>
<proteinExistence type="predicted"/>
<dbReference type="AlphaFoldDB" id="A0AAE3VEJ6"/>
<dbReference type="RefSeq" id="WP_307260415.1">
    <property type="nucleotide sequence ID" value="NZ_JAUSVL010000001.1"/>
</dbReference>
<protein>
    <submittedName>
        <fullName evidence="1">Uncharacterized protein</fullName>
    </submittedName>
</protein>